<protein>
    <submittedName>
        <fullName evidence="1">Uncharacterized protein</fullName>
    </submittedName>
</protein>
<reference evidence="1" key="1">
    <citation type="journal article" date="2009" name="Plant Mol. Biol.">
        <title>Insights into corn genes derived from large-scale cDNA sequencing.</title>
        <authorList>
            <person name="Alexandrov N.N."/>
            <person name="Brover V.V."/>
            <person name="Freidin S."/>
            <person name="Troukhan M.E."/>
            <person name="Tatarinova T.V."/>
            <person name="Zhang H."/>
            <person name="Swaller T.J."/>
            <person name="Lu Y.P."/>
            <person name="Bouck J."/>
            <person name="Flavell R.B."/>
            <person name="Feldmann K.A."/>
        </authorList>
    </citation>
    <scope>NUCLEOTIDE SEQUENCE</scope>
</reference>
<organism evidence="1">
    <name type="scientific">Zea mays</name>
    <name type="common">Maize</name>
    <dbReference type="NCBI Taxonomy" id="4577"/>
    <lineage>
        <taxon>Eukaryota</taxon>
        <taxon>Viridiplantae</taxon>
        <taxon>Streptophyta</taxon>
        <taxon>Embryophyta</taxon>
        <taxon>Tracheophyta</taxon>
        <taxon>Spermatophyta</taxon>
        <taxon>Magnoliopsida</taxon>
        <taxon>Liliopsida</taxon>
        <taxon>Poales</taxon>
        <taxon>Poaceae</taxon>
        <taxon>PACMAD clade</taxon>
        <taxon>Panicoideae</taxon>
        <taxon>Andropogonodae</taxon>
        <taxon>Andropogoneae</taxon>
        <taxon>Tripsacinae</taxon>
        <taxon>Zea</taxon>
    </lineage>
</organism>
<dbReference type="EMBL" id="EU960234">
    <property type="protein sequence ID" value="ACG32352.1"/>
    <property type="molecule type" value="mRNA"/>
</dbReference>
<dbReference type="AlphaFoldDB" id="B6T5G9"/>
<accession>B6T5G9</accession>
<name>B6T5G9_MAIZE</name>
<evidence type="ECO:0000313" key="1">
    <source>
        <dbReference type="EMBL" id="ACG32352.1"/>
    </source>
</evidence>
<proteinExistence type="evidence at transcript level"/>
<sequence length="51" mass="5625">MLTSRSRCTRPFQSCAAAANCWRAPAPLLTREWKKAIIKCTVSGKVKIGCN</sequence>